<dbReference type="GO" id="GO:0044666">
    <property type="term" value="C:MLL3/4 complex"/>
    <property type="evidence" value="ECO:0007669"/>
    <property type="project" value="TreeGrafter"/>
</dbReference>
<sequence length="148" mass="16934">MSESFIKNEYGIIECSDDENYGFKQNQVNEYYPEPSEIYSLYKTLESGNAASLKLEWTCPGRRELTPNDDNQISQNNANDLCDITESLKQSGFDFEEDISHMNLSRIDGKKELKGSARKKTTSLDAVLSNMARHQKLDNMLDEKFDSL</sequence>
<dbReference type="GO" id="GO:1902808">
    <property type="term" value="P:positive regulation of cell cycle G1/S phase transition"/>
    <property type="evidence" value="ECO:0007669"/>
    <property type="project" value="TreeGrafter"/>
</dbReference>
<gene>
    <name evidence="1" type="ORF">CINCED_3A015772</name>
</gene>
<evidence type="ECO:0000313" key="1">
    <source>
        <dbReference type="EMBL" id="VVC33758.1"/>
    </source>
</evidence>
<dbReference type="PANTHER" id="PTHR28467:SF1">
    <property type="entry name" value="PAXIP1-ASSOCIATED GLUTAMATE-RICH PROTEIN 1"/>
    <property type="match status" value="1"/>
</dbReference>
<dbReference type="OrthoDB" id="10067843at2759"/>
<dbReference type="Proteomes" id="UP000325440">
    <property type="component" value="Unassembled WGS sequence"/>
</dbReference>
<dbReference type="AlphaFoldDB" id="A0A5E4MQN0"/>
<proteinExistence type="predicted"/>
<keyword evidence="2" id="KW-1185">Reference proteome</keyword>
<organism evidence="1 2">
    <name type="scientific">Cinara cedri</name>
    <dbReference type="NCBI Taxonomy" id="506608"/>
    <lineage>
        <taxon>Eukaryota</taxon>
        <taxon>Metazoa</taxon>
        <taxon>Ecdysozoa</taxon>
        <taxon>Arthropoda</taxon>
        <taxon>Hexapoda</taxon>
        <taxon>Insecta</taxon>
        <taxon>Pterygota</taxon>
        <taxon>Neoptera</taxon>
        <taxon>Paraneoptera</taxon>
        <taxon>Hemiptera</taxon>
        <taxon>Sternorrhyncha</taxon>
        <taxon>Aphidomorpha</taxon>
        <taxon>Aphidoidea</taxon>
        <taxon>Aphididae</taxon>
        <taxon>Lachninae</taxon>
        <taxon>Cinara</taxon>
    </lineage>
</organism>
<dbReference type="GO" id="GO:0033148">
    <property type="term" value="P:positive regulation of intracellular estrogen receptor signaling pathway"/>
    <property type="evidence" value="ECO:0007669"/>
    <property type="project" value="TreeGrafter"/>
</dbReference>
<dbReference type="EMBL" id="CABPRJ010000974">
    <property type="protein sequence ID" value="VVC33758.1"/>
    <property type="molecule type" value="Genomic_DNA"/>
</dbReference>
<dbReference type="PANTHER" id="PTHR28467">
    <property type="entry name" value="PAXIP1-ASSOCIATED GLUTAMATE-RICH PROTEIN 1"/>
    <property type="match status" value="1"/>
</dbReference>
<protein>
    <submittedName>
        <fullName evidence="1">PTIP-associated protein 1</fullName>
    </submittedName>
</protein>
<evidence type="ECO:0000313" key="2">
    <source>
        <dbReference type="Proteomes" id="UP000325440"/>
    </source>
</evidence>
<dbReference type="GO" id="GO:0030331">
    <property type="term" value="F:nuclear estrogen receptor binding"/>
    <property type="evidence" value="ECO:0007669"/>
    <property type="project" value="TreeGrafter"/>
</dbReference>
<dbReference type="Pfam" id="PF15364">
    <property type="entry name" value="PAXIP1_C"/>
    <property type="match status" value="1"/>
</dbReference>
<accession>A0A5E4MQN0</accession>
<reference evidence="1 2" key="1">
    <citation type="submission" date="2019-08" db="EMBL/GenBank/DDBJ databases">
        <authorList>
            <person name="Alioto T."/>
            <person name="Alioto T."/>
            <person name="Gomez Garrido J."/>
        </authorList>
    </citation>
    <scope>NUCLEOTIDE SEQUENCE [LARGE SCALE GENOMIC DNA]</scope>
</reference>
<name>A0A5E4MQN0_9HEMI</name>
<dbReference type="InterPro" id="IPR028213">
    <property type="entry name" value="PA1"/>
</dbReference>